<sequence length="356" mass="40843">MSDIDDGDSLTGNQNIIDKATIDGANDLLNVLEQSHRSDLSLHLYSSYLLKHLLYKANEKKHWLEIDQFVRTQIKNNWTSWPSPKTVISPGTDLLYEDIVVAGQHERKQEQDYAQGTIKPGEVSHRALIHSKNMLRLELDSYWQHCFVQSSAKSGEVLDIDKMFIPKSVSDEVINKIDSLLSGLHSRMAQMNKIEIRQDQVSHNVTITQAQNETVKVKKIPKLTYRDIISQGCEMGEDMVEIYMKSLELYNDFPSKLKKNQYKLPKSVLRKYGPAKKGKSGIHKLMRSREQFLDVYKLLQDKRLSAQDKAALKKLSNSVTENAIDKKTFFKIKGFPTDEHTEDLYELDDCLAKVPT</sequence>
<proteinExistence type="predicted"/>
<dbReference type="AlphaFoldDB" id="A0A7H9B6W3"/>
<organism evidence="2 3">
    <name type="scientific">Zygotorulaspora mrakii</name>
    <name type="common">Zygosaccharomyces mrakii</name>
    <dbReference type="NCBI Taxonomy" id="42260"/>
    <lineage>
        <taxon>Eukaryota</taxon>
        <taxon>Fungi</taxon>
        <taxon>Dikarya</taxon>
        <taxon>Ascomycota</taxon>
        <taxon>Saccharomycotina</taxon>
        <taxon>Saccharomycetes</taxon>
        <taxon>Saccharomycetales</taxon>
        <taxon>Saccharomycetaceae</taxon>
        <taxon>Zygotorulaspora</taxon>
    </lineage>
</organism>
<dbReference type="GeneID" id="59237292"/>
<evidence type="ECO:0000313" key="2">
    <source>
        <dbReference type="EMBL" id="QLG73532.1"/>
    </source>
</evidence>
<accession>A0A7H9B6W3</accession>
<dbReference type="Pfam" id="PF10680">
    <property type="entry name" value="RRN9"/>
    <property type="match status" value="1"/>
</dbReference>
<feature type="domain" description="Rrn9" evidence="1">
    <location>
        <begin position="32"/>
        <end position="96"/>
    </location>
</feature>
<dbReference type="OrthoDB" id="4068335at2759"/>
<name>A0A7H9B6W3_ZYGMR</name>
<protein>
    <recommendedName>
        <fullName evidence="1">Rrn9 domain-containing protein</fullName>
    </recommendedName>
</protein>
<dbReference type="Proteomes" id="UP000509704">
    <property type="component" value="Chromosome 6"/>
</dbReference>
<reference evidence="2 3" key="1">
    <citation type="submission" date="2020-07" db="EMBL/GenBank/DDBJ databases">
        <title>The yeast mating-type switching endonuclease HO is a domesticated member of an unorthodox homing genetic element family.</title>
        <authorList>
            <person name="Coughlan A.Y."/>
            <person name="Lombardi L."/>
            <person name="Braun-Galleani S."/>
            <person name="Martos A.R."/>
            <person name="Galeote V."/>
            <person name="Bigey F."/>
            <person name="Dequin S."/>
            <person name="Byrne K.P."/>
            <person name="Wolfe K.H."/>
        </authorList>
    </citation>
    <scope>NUCLEOTIDE SEQUENCE [LARGE SCALE GENOMIC DNA]</scope>
    <source>
        <strain evidence="2 3">NRRL Y-6702</strain>
    </source>
</reference>
<evidence type="ECO:0000259" key="1">
    <source>
        <dbReference type="Pfam" id="PF10680"/>
    </source>
</evidence>
<gene>
    <name evidence="2" type="ORF">HG535_0F00420</name>
</gene>
<dbReference type="RefSeq" id="XP_037145259.1">
    <property type="nucleotide sequence ID" value="XM_037289364.1"/>
</dbReference>
<dbReference type="KEGG" id="zmk:HG535_0F00420"/>
<dbReference type="EMBL" id="CP058609">
    <property type="protein sequence ID" value="QLG73532.1"/>
    <property type="molecule type" value="Genomic_DNA"/>
</dbReference>
<dbReference type="InterPro" id="IPR019622">
    <property type="entry name" value="Rrn9_dom"/>
</dbReference>
<keyword evidence="3" id="KW-1185">Reference proteome</keyword>
<evidence type="ECO:0000313" key="3">
    <source>
        <dbReference type="Proteomes" id="UP000509704"/>
    </source>
</evidence>